<keyword evidence="2" id="KW-1185">Reference proteome</keyword>
<sequence length="264" mass="28467">MGDTMMAALHGELEPFAWSRPEVAECDAYSLFHTRSSAMTWLADAAPDAYPGLWGMNDAGQDSAADIRRGVTRRLWFQVSLEGSAEDDRALPIQPFLSCIGDVAARLGALDLHALQLLVPVHSRVATGRPDAGLRAVGELIGAAGWFGDTAPQSARRVKVTMDTGQDPAVVSAAPGIPPWMRRWKQSVFLCDPAPAEEAGDAAEGLWPHLADHLWTGPGRHRTTLCGTLREWSLDGLGWLAAFAAEAAWQNGVRTPLRLTVRAL</sequence>
<proteinExistence type="predicted"/>
<evidence type="ECO:0000313" key="1">
    <source>
        <dbReference type="EMBL" id="MFD0799735.1"/>
    </source>
</evidence>
<dbReference type="EMBL" id="JBHTHR010000001">
    <property type="protein sequence ID" value="MFD0799735.1"/>
    <property type="molecule type" value="Genomic_DNA"/>
</dbReference>
<comment type="caution">
    <text evidence="1">The sequence shown here is derived from an EMBL/GenBank/DDBJ whole genome shotgun (WGS) entry which is preliminary data.</text>
</comment>
<protein>
    <submittedName>
        <fullName evidence="1">Uncharacterized protein</fullName>
    </submittedName>
</protein>
<evidence type="ECO:0000313" key="2">
    <source>
        <dbReference type="Proteomes" id="UP001596956"/>
    </source>
</evidence>
<accession>A0ABW3B9K3</accession>
<gene>
    <name evidence="1" type="ORF">ACFQZU_00135</name>
</gene>
<dbReference type="Proteomes" id="UP001596956">
    <property type="component" value="Unassembled WGS sequence"/>
</dbReference>
<reference evidence="2" key="1">
    <citation type="journal article" date="2019" name="Int. J. Syst. Evol. Microbiol.">
        <title>The Global Catalogue of Microorganisms (GCM) 10K type strain sequencing project: providing services to taxonomists for standard genome sequencing and annotation.</title>
        <authorList>
            <consortium name="The Broad Institute Genomics Platform"/>
            <consortium name="The Broad Institute Genome Sequencing Center for Infectious Disease"/>
            <person name="Wu L."/>
            <person name="Ma J."/>
        </authorList>
    </citation>
    <scope>NUCLEOTIDE SEQUENCE [LARGE SCALE GENOMIC DNA]</scope>
    <source>
        <strain evidence="2">CCUG 63369</strain>
    </source>
</reference>
<organism evidence="1 2">
    <name type="scientific">Streptomonospora algeriensis</name>
    <dbReference type="NCBI Taxonomy" id="995084"/>
    <lineage>
        <taxon>Bacteria</taxon>
        <taxon>Bacillati</taxon>
        <taxon>Actinomycetota</taxon>
        <taxon>Actinomycetes</taxon>
        <taxon>Streptosporangiales</taxon>
        <taxon>Nocardiopsidaceae</taxon>
        <taxon>Streptomonospora</taxon>
    </lineage>
</organism>
<name>A0ABW3B9K3_9ACTN</name>